<evidence type="ECO:0000256" key="3">
    <source>
        <dbReference type="ARBA" id="ARBA00022989"/>
    </source>
</evidence>
<feature type="transmembrane region" description="Helical" evidence="5">
    <location>
        <begin position="202"/>
        <end position="222"/>
    </location>
</feature>
<dbReference type="PANTHER" id="PTHR43184:SF12">
    <property type="entry name" value="SUGAR PHOSPHATE EXCHANGER 3"/>
    <property type="match status" value="1"/>
</dbReference>
<dbReference type="PANTHER" id="PTHR43184">
    <property type="entry name" value="MAJOR FACILITATOR SUPERFAMILY TRANSPORTER 16, ISOFORM B"/>
    <property type="match status" value="1"/>
</dbReference>
<feature type="transmembrane region" description="Helical" evidence="5">
    <location>
        <begin position="67"/>
        <end position="87"/>
    </location>
</feature>
<feature type="transmembrane region" description="Helical" evidence="5">
    <location>
        <begin position="228"/>
        <end position="248"/>
    </location>
</feature>
<reference evidence="6 7" key="1">
    <citation type="submission" date="2024-04" db="EMBL/GenBank/DDBJ databases">
        <authorList>
            <person name="Rising A."/>
            <person name="Reimegard J."/>
            <person name="Sonavane S."/>
            <person name="Akerstrom W."/>
            <person name="Nylinder S."/>
            <person name="Hedman E."/>
            <person name="Kallberg Y."/>
        </authorList>
    </citation>
    <scope>NUCLEOTIDE SEQUENCE [LARGE SCALE GENOMIC DNA]</scope>
</reference>
<feature type="transmembrane region" description="Helical" evidence="5">
    <location>
        <begin position="172"/>
        <end position="190"/>
    </location>
</feature>
<accession>A0AAV2AYW7</accession>
<protein>
    <recommendedName>
        <fullName evidence="8">Major facilitator superfamily protein</fullName>
    </recommendedName>
</protein>
<comment type="caution">
    <text evidence="6">The sequence shown here is derived from an EMBL/GenBank/DDBJ whole genome shotgun (WGS) entry which is preliminary data.</text>
</comment>
<proteinExistence type="predicted"/>
<evidence type="ECO:0000256" key="5">
    <source>
        <dbReference type="SAM" id="Phobius"/>
    </source>
</evidence>
<dbReference type="GO" id="GO:0016020">
    <property type="term" value="C:membrane"/>
    <property type="evidence" value="ECO:0007669"/>
    <property type="project" value="UniProtKB-SubCell"/>
</dbReference>
<keyword evidence="7" id="KW-1185">Reference proteome</keyword>
<dbReference type="Proteomes" id="UP001497382">
    <property type="component" value="Unassembled WGS sequence"/>
</dbReference>
<dbReference type="SUPFAM" id="SSF103473">
    <property type="entry name" value="MFS general substrate transporter"/>
    <property type="match status" value="1"/>
</dbReference>
<evidence type="ECO:0000256" key="1">
    <source>
        <dbReference type="ARBA" id="ARBA00004141"/>
    </source>
</evidence>
<comment type="subcellular location">
    <subcellularLocation>
        <location evidence="1">Membrane</location>
        <topology evidence="1">Multi-pass membrane protein</topology>
    </subcellularLocation>
</comment>
<keyword evidence="4 5" id="KW-0472">Membrane</keyword>
<gene>
    <name evidence="6" type="ORF">LARSCL_LOCUS15799</name>
</gene>
<sequence>MDVPQGNDSWCKGTIFQNDAQTFLQVLGSLFVGAYGFLNKISKHCFSQVCMYGSGVIADYFNPRYYLTWGSFMGSFFMLVLGLGNLWKINSIEFFIMALSLFGAAQSTAWPVLLTSATHWYDGKRSGFFFALWNTHFYVESELPPWLDTKRAIEFYEAFKVPGVLEFSACMFFSRMVSYFFLFWQPAFLLEFGMKTLNQAALYSLPYIIGGFLGGVTIGILKDIFQKNALICISFSLLSIPAIALQVFQQFQAVSGRTHSYA</sequence>
<evidence type="ECO:0000313" key="6">
    <source>
        <dbReference type="EMBL" id="CAL1289211.1"/>
    </source>
</evidence>
<feature type="transmembrane region" description="Helical" evidence="5">
    <location>
        <begin position="20"/>
        <end position="38"/>
    </location>
</feature>
<feature type="transmembrane region" description="Helical" evidence="5">
    <location>
        <begin position="94"/>
        <end position="113"/>
    </location>
</feature>
<evidence type="ECO:0000256" key="2">
    <source>
        <dbReference type="ARBA" id="ARBA00022692"/>
    </source>
</evidence>
<dbReference type="InterPro" id="IPR036259">
    <property type="entry name" value="MFS_trans_sf"/>
</dbReference>
<dbReference type="Gene3D" id="1.20.1250.20">
    <property type="entry name" value="MFS general substrate transporter like domains"/>
    <property type="match status" value="2"/>
</dbReference>
<dbReference type="EMBL" id="CAXIEN010000245">
    <property type="protein sequence ID" value="CAL1289211.1"/>
    <property type="molecule type" value="Genomic_DNA"/>
</dbReference>
<evidence type="ECO:0000313" key="7">
    <source>
        <dbReference type="Proteomes" id="UP001497382"/>
    </source>
</evidence>
<organism evidence="6 7">
    <name type="scientific">Larinioides sclopetarius</name>
    <dbReference type="NCBI Taxonomy" id="280406"/>
    <lineage>
        <taxon>Eukaryota</taxon>
        <taxon>Metazoa</taxon>
        <taxon>Ecdysozoa</taxon>
        <taxon>Arthropoda</taxon>
        <taxon>Chelicerata</taxon>
        <taxon>Arachnida</taxon>
        <taxon>Araneae</taxon>
        <taxon>Araneomorphae</taxon>
        <taxon>Entelegynae</taxon>
        <taxon>Araneoidea</taxon>
        <taxon>Araneidae</taxon>
        <taxon>Larinioides</taxon>
    </lineage>
</organism>
<name>A0AAV2AYW7_9ARAC</name>
<dbReference type="AlphaFoldDB" id="A0AAV2AYW7"/>
<keyword evidence="2 5" id="KW-0812">Transmembrane</keyword>
<evidence type="ECO:0008006" key="8">
    <source>
        <dbReference type="Google" id="ProtNLM"/>
    </source>
</evidence>
<keyword evidence="3 5" id="KW-1133">Transmembrane helix</keyword>
<evidence type="ECO:0000256" key="4">
    <source>
        <dbReference type="ARBA" id="ARBA00023136"/>
    </source>
</evidence>